<sequence length="1140" mass="122870">MSQYGYGYGPQGYQPANAFAHAPSSVYAAPPYPANETVQPRNSGPESIALESYEFNRQTIPGLGLNFTNNNTGWQHAWANGPAEGPAESQPERSQAGFAEHAPTADTSVRNVPTSQARPSADVVADDLVEEGELSEGELEDIYEAGQVESATRDKLQPETQQLLPLSSSSGQSVRKAVVPARHWDPEQLIRERSGSYSPYLSPREIRSNGQASSASDAVDTPRSQPNEKTAEPSARNGTIDMDASEEQTQLQEMVPDRSLNEAKKRAQDAIVCLWPLNVRYQNYLEEGIDRHLLDGLFTELGLESTATKPISEPPATSSPIQPQEPSEKGHHSSSDKKKPDEAHSSMGRTGKPKDKSEERKDRIARLLAAKGSKTTVVAPEPSTGIPAPTAPAAPVPNKTQSEKSKLIQQKMEALRKSREVNANKPSQVNGSTTPGTDISHRGPPILPRPLVAENASGFELYDPVIAIDEPHAALVRSDSHGAPPIPGLFLSSTPQLSLAANQRKRPVAADLNEHSTSANFKRPFGQTRESRPFLIDVSDDEDDAEMEIDSPKQRPSSLHRAITPSGRTASFRDHPALSDNIPHRQLSSPRGAATPISQGGNGNGMYDLESMNKKIEDMKRKIAEAEARKKTKKSSNGTPSLPQSQDQSKEGSADVPSIAKPTTLAVTSLETEAKGANQPTRLPSQPMAQSSLKSAKTRDQKRHAISPIRSRAASARLPVLEAHRSEQIRQLKHLQAEVARIEKAIQDSLQEELRLREEVMESEPDQGARDGSEPENVSAESDPEPQSADLDPANSIETTKPVGSSGQQHGSLGEGLTSVRNSNGLTDAYTLDQAETTLGQEIDEEAGSSPRPGVTDHPVASAHDDLASADGISAREEESQLGDDSSSDMDPETDIAMDEAVGSSSEVDGGTSGDDYEPTEAGVELTSRQSPAKLAPSPTPHDQDAVLETSDTDLQGVSATSPATRPISAADGDSASVSGSGREVEQTIALSGPGASKSTFAPYQTPLQYFRAFRFHPQFKDTVAGGLRSLTYSNKIDVKREVCPDQLVGAVCPRGDQCKFQHFENMKAPDDQILLQLGAYGNYEGEQKQKYITGLRDLLTGFRNRKIKDFQAISDGIIEYRSQFHGDKTKILPLGSVAI</sequence>
<protein>
    <recommendedName>
        <fullName evidence="3">C3H1-type domain-containing protein</fullName>
    </recommendedName>
</protein>
<reference evidence="4 5" key="1">
    <citation type="journal article" date="2025" name="Microbiol. Resour. Announc.">
        <title>Draft genome sequences for Neonectria magnoliae and Neonectria punicea, canker pathogens of Liriodendron tulipifera and Acer saccharum in West Virginia.</title>
        <authorList>
            <person name="Petronek H.M."/>
            <person name="Kasson M.T."/>
            <person name="Metheny A.M."/>
            <person name="Stauder C.M."/>
            <person name="Lovett B."/>
            <person name="Lynch S.C."/>
            <person name="Garnas J.R."/>
            <person name="Kasson L.R."/>
            <person name="Stajich J.E."/>
        </authorList>
    </citation>
    <scope>NUCLEOTIDE SEQUENCE [LARGE SCALE GENOMIC DNA]</scope>
    <source>
        <strain evidence="4 5">NRRL 64651</strain>
    </source>
</reference>
<feature type="region of interest" description="Disordered" evidence="2">
    <location>
        <begin position="75"/>
        <end position="124"/>
    </location>
</feature>
<feature type="compositionally biased region" description="Low complexity" evidence="2">
    <location>
        <begin position="706"/>
        <end position="717"/>
    </location>
</feature>
<feature type="compositionally biased region" description="Basic and acidic residues" evidence="2">
    <location>
        <begin position="352"/>
        <end position="365"/>
    </location>
</feature>
<feature type="compositionally biased region" description="Polar residues" evidence="2">
    <location>
        <begin position="953"/>
        <end position="964"/>
    </location>
</feature>
<feature type="compositionally biased region" description="Acidic residues" evidence="2">
    <location>
        <begin position="538"/>
        <end position="549"/>
    </location>
</feature>
<keyword evidence="5" id="KW-1185">Reference proteome</keyword>
<feature type="compositionally biased region" description="Basic and acidic residues" evidence="2">
    <location>
        <begin position="611"/>
        <end position="629"/>
    </location>
</feature>
<evidence type="ECO:0000256" key="2">
    <source>
        <dbReference type="SAM" id="MobiDB-lite"/>
    </source>
</evidence>
<comment type="caution">
    <text evidence="4">The sequence shown here is derived from an EMBL/GenBank/DDBJ whole genome shotgun (WGS) entry which is preliminary data.</text>
</comment>
<dbReference type="EMBL" id="JAZAVK010000075">
    <property type="protein sequence ID" value="KAK7425804.1"/>
    <property type="molecule type" value="Genomic_DNA"/>
</dbReference>
<evidence type="ECO:0000256" key="1">
    <source>
        <dbReference type="PROSITE-ProRule" id="PRU00723"/>
    </source>
</evidence>
<feature type="compositionally biased region" description="Polar residues" evidence="2">
    <location>
        <begin position="635"/>
        <end position="647"/>
    </location>
</feature>
<feature type="domain" description="C3H1-type" evidence="3">
    <location>
        <begin position="1038"/>
        <end position="1066"/>
    </location>
</feature>
<feature type="compositionally biased region" description="Polar residues" evidence="2">
    <location>
        <begin position="105"/>
        <end position="118"/>
    </location>
</feature>
<feature type="zinc finger region" description="C3H1-type" evidence="1">
    <location>
        <begin position="1038"/>
        <end position="1066"/>
    </location>
</feature>
<evidence type="ECO:0000313" key="5">
    <source>
        <dbReference type="Proteomes" id="UP001498421"/>
    </source>
</evidence>
<feature type="region of interest" description="Disordered" evidence="2">
    <location>
        <begin position="195"/>
        <end position="241"/>
    </location>
</feature>
<organism evidence="4 5">
    <name type="scientific">Neonectria magnoliae</name>
    <dbReference type="NCBI Taxonomy" id="2732573"/>
    <lineage>
        <taxon>Eukaryota</taxon>
        <taxon>Fungi</taxon>
        <taxon>Dikarya</taxon>
        <taxon>Ascomycota</taxon>
        <taxon>Pezizomycotina</taxon>
        <taxon>Sordariomycetes</taxon>
        <taxon>Hypocreomycetidae</taxon>
        <taxon>Hypocreales</taxon>
        <taxon>Nectriaceae</taxon>
        <taxon>Neonectria</taxon>
    </lineage>
</organism>
<evidence type="ECO:0000313" key="4">
    <source>
        <dbReference type="EMBL" id="KAK7425804.1"/>
    </source>
</evidence>
<feature type="compositionally biased region" description="Basic and acidic residues" evidence="2">
    <location>
        <begin position="326"/>
        <end position="344"/>
    </location>
</feature>
<proteinExistence type="predicted"/>
<keyword evidence="1" id="KW-0863">Zinc-finger</keyword>
<name>A0ABR1HXW4_9HYPO</name>
<dbReference type="PROSITE" id="PS50103">
    <property type="entry name" value="ZF_C3H1"/>
    <property type="match status" value="1"/>
</dbReference>
<keyword evidence="1" id="KW-0862">Zinc</keyword>
<feature type="region of interest" description="Disordered" evidence="2">
    <location>
        <begin position="755"/>
        <end position="998"/>
    </location>
</feature>
<feature type="region of interest" description="Disordered" evidence="2">
    <location>
        <begin position="308"/>
        <end position="449"/>
    </location>
</feature>
<feature type="compositionally biased region" description="Polar residues" evidence="2">
    <location>
        <begin position="208"/>
        <end position="228"/>
    </location>
</feature>
<dbReference type="Pfam" id="PF00642">
    <property type="entry name" value="zf-CCCH"/>
    <property type="match status" value="1"/>
</dbReference>
<feature type="compositionally biased region" description="Acidic residues" evidence="2">
    <location>
        <begin position="880"/>
        <end position="898"/>
    </location>
</feature>
<feature type="compositionally biased region" description="Polar residues" evidence="2">
    <location>
        <begin position="796"/>
        <end position="811"/>
    </location>
</feature>
<feature type="compositionally biased region" description="Low complexity" evidence="2">
    <location>
        <begin position="969"/>
        <end position="982"/>
    </location>
</feature>
<feature type="compositionally biased region" description="Polar residues" evidence="2">
    <location>
        <begin position="678"/>
        <end position="695"/>
    </location>
</feature>
<feature type="compositionally biased region" description="Basic and acidic residues" evidence="2">
    <location>
        <begin position="413"/>
        <end position="422"/>
    </location>
</feature>
<feature type="compositionally biased region" description="Polar residues" evidence="2">
    <location>
        <begin position="308"/>
        <end position="325"/>
    </location>
</feature>
<feature type="compositionally biased region" description="Polar residues" evidence="2">
    <location>
        <begin position="424"/>
        <end position="437"/>
    </location>
</feature>
<gene>
    <name evidence="4" type="ORF">QQZ08_007653</name>
</gene>
<dbReference type="Proteomes" id="UP001498421">
    <property type="component" value="Unassembled WGS sequence"/>
</dbReference>
<accession>A0ABR1HXW4</accession>
<evidence type="ECO:0000259" key="3">
    <source>
        <dbReference type="PROSITE" id="PS50103"/>
    </source>
</evidence>
<keyword evidence="1" id="KW-0479">Metal-binding</keyword>
<feature type="region of interest" description="Disordered" evidence="2">
    <location>
        <begin position="501"/>
        <end position="719"/>
    </location>
</feature>
<dbReference type="InterPro" id="IPR000571">
    <property type="entry name" value="Znf_CCCH"/>
</dbReference>